<name>A0ABU6TQ90_9FABA</name>
<evidence type="ECO:0000313" key="2">
    <source>
        <dbReference type="Proteomes" id="UP001341840"/>
    </source>
</evidence>
<dbReference type="Proteomes" id="UP001341840">
    <property type="component" value="Unassembled WGS sequence"/>
</dbReference>
<reference evidence="1 2" key="1">
    <citation type="journal article" date="2023" name="Plants (Basel)">
        <title>Bridging the Gap: Combining Genomics and Transcriptomics Approaches to Understand Stylosanthes scabra, an Orphan Legume from the Brazilian Caatinga.</title>
        <authorList>
            <person name="Ferreira-Neto J.R.C."/>
            <person name="da Silva M.D."/>
            <person name="Binneck E."/>
            <person name="de Melo N.F."/>
            <person name="da Silva R.H."/>
            <person name="de Melo A.L.T.M."/>
            <person name="Pandolfi V."/>
            <person name="Bustamante F.O."/>
            <person name="Brasileiro-Vidal A.C."/>
            <person name="Benko-Iseppon A.M."/>
        </authorList>
    </citation>
    <scope>NUCLEOTIDE SEQUENCE [LARGE SCALE GENOMIC DNA]</scope>
    <source>
        <tissue evidence="1">Leaves</tissue>
    </source>
</reference>
<keyword evidence="2" id="KW-1185">Reference proteome</keyword>
<protein>
    <submittedName>
        <fullName evidence="1">Uncharacterized protein</fullName>
    </submittedName>
</protein>
<comment type="caution">
    <text evidence="1">The sequence shown here is derived from an EMBL/GenBank/DDBJ whole genome shotgun (WGS) entry which is preliminary data.</text>
</comment>
<evidence type="ECO:0000313" key="1">
    <source>
        <dbReference type="EMBL" id="MED6150991.1"/>
    </source>
</evidence>
<feature type="non-terminal residue" evidence="1">
    <location>
        <position position="53"/>
    </location>
</feature>
<gene>
    <name evidence="1" type="ORF">PIB30_078016</name>
</gene>
<accession>A0ABU6TQ90</accession>
<organism evidence="1 2">
    <name type="scientific">Stylosanthes scabra</name>
    <dbReference type="NCBI Taxonomy" id="79078"/>
    <lineage>
        <taxon>Eukaryota</taxon>
        <taxon>Viridiplantae</taxon>
        <taxon>Streptophyta</taxon>
        <taxon>Embryophyta</taxon>
        <taxon>Tracheophyta</taxon>
        <taxon>Spermatophyta</taxon>
        <taxon>Magnoliopsida</taxon>
        <taxon>eudicotyledons</taxon>
        <taxon>Gunneridae</taxon>
        <taxon>Pentapetalae</taxon>
        <taxon>rosids</taxon>
        <taxon>fabids</taxon>
        <taxon>Fabales</taxon>
        <taxon>Fabaceae</taxon>
        <taxon>Papilionoideae</taxon>
        <taxon>50 kb inversion clade</taxon>
        <taxon>dalbergioids sensu lato</taxon>
        <taxon>Dalbergieae</taxon>
        <taxon>Pterocarpus clade</taxon>
        <taxon>Stylosanthes</taxon>
    </lineage>
</organism>
<dbReference type="EMBL" id="JASCZI010091687">
    <property type="protein sequence ID" value="MED6150991.1"/>
    <property type="molecule type" value="Genomic_DNA"/>
</dbReference>
<sequence length="53" mass="6173">MYFYVGHILPQEIQDENFFGIIFDNNMDHVRWEEAIGQKVIDLNPSGMSLGRS</sequence>
<proteinExistence type="predicted"/>